<dbReference type="InterPro" id="IPR033479">
    <property type="entry name" value="dCache_1"/>
</dbReference>
<keyword evidence="7 9" id="KW-0807">Transducer</keyword>
<name>A0ABS7AMF1_9CLOT</name>
<keyword evidence="2" id="KW-1003">Cell membrane</keyword>
<dbReference type="RefSeq" id="WP_219777736.1">
    <property type="nucleotide sequence ID" value="NZ_JAHXPT010000001.1"/>
</dbReference>
<evidence type="ECO:0000256" key="3">
    <source>
        <dbReference type="ARBA" id="ARBA00022500"/>
    </source>
</evidence>
<dbReference type="SMART" id="SM00283">
    <property type="entry name" value="MA"/>
    <property type="match status" value="1"/>
</dbReference>
<evidence type="ECO:0000256" key="4">
    <source>
        <dbReference type="ARBA" id="ARBA00022692"/>
    </source>
</evidence>
<dbReference type="PROSITE" id="PS50885">
    <property type="entry name" value="HAMP"/>
    <property type="match status" value="1"/>
</dbReference>
<dbReference type="Proteomes" id="UP001519921">
    <property type="component" value="Unassembled WGS sequence"/>
</dbReference>
<dbReference type="PANTHER" id="PTHR32089">
    <property type="entry name" value="METHYL-ACCEPTING CHEMOTAXIS PROTEIN MCPB"/>
    <property type="match status" value="1"/>
</dbReference>
<evidence type="ECO:0000256" key="11">
    <source>
        <dbReference type="SAM" id="Phobius"/>
    </source>
</evidence>
<dbReference type="SUPFAM" id="SSF58104">
    <property type="entry name" value="Methyl-accepting chemotaxis protein (MCP) signaling domain"/>
    <property type="match status" value="1"/>
</dbReference>
<dbReference type="PANTHER" id="PTHR32089:SF114">
    <property type="entry name" value="METHYL-ACCEPTING CHEMOTAXIS PROTEIN MCPB"/>
    <property type="match status" value="1"/>
</dbReference>
<protein>
    <submittedName>
        <fullName evidence="14">Methyl-accepting chemotaxis protein</fullName>
    </submittedName>
</protein>
<feature type="transmembrane region" description="Helical" evidence="11">
    <location>
        <begin position="285"/>
        <end position="307"/>
    </location>
</feature>
<comment type="caution">
    <text evidence="14">The sequence shown here is derived from an EMBL/GenBank/DDBJ whole genome shotgun (WGS) entry which is preliminary data.</text>
</comment>
<keyword evidence="3" id="KW-0145">Chemotaxis</keyword>
<keyword evidence="10" id="KW-0175">Coiled coil</keyword>
<dbReference type="EMBL" id="JAHXPT010000001">
    <property type="protein sequence ID" value="MBW6408675.1"/>
    <property type="molecule type" value="Genomic_DNA"/>
</dbReference>
<dbReference type="InterPro" id="IPR004089">
    <property type="entry name" value="MCPsignal_dom"/>
</dbReference>
<evidence type="ECO:0000313" key="14">
    <source>
        <dbReference type="EMBL" id="MBW6408675.1"/>
    </source>
</evidence>
<accession>A0ABS7AMF1</accession>
<evidence type="ECO:0000256" key="1">
    <source>
        <dbReference type="ARBA" id="ARBA00004651"/>
    </source>
</evidence>
<dbReference type="Gene3D" id="1.10.287.950">
    <property type="entry name" value="Methyl-accepting chemotaxis protein"/>
    <property type="match status" value="1"/>
</dbReference>
<reference evidence="14 15" key="1">
    <citation type="submission" date="2021-07" db="EMBL/GenBank/DDBJ databases">
        <title>Clostridium weizhouense sp. nov., an anaerobic bacterium isolated from activated sludge of Petroleum wastewater.</title>
        <authorList>
            <person name="Li Q."/>
        </authorList>
    </citation>
    <scope>NUCLEOTIDE SEQUENCE [LARGE SCALE GENOMIC DNA]</scope>
    <source>
        <strain evidence="14 15">YB-6</strain>
    </source>
</reference>
<evidence type="ECO:0000256" key="9">
    <source>
        <dbReference type="PROSITE-ProRule" id="PRU00284"/>
    </source>
</evidence>
<feature type="domain" description="Methyl-accepting transducer" evidence="12">
    <location>
        <begin position="380"/>
        <end position="637"/>
    </location>
</feature>
<dbReference type="Gene3D" id="3.30.450.20">
    <property type="entry name" value="PAS domain"/>
    <property type="match status" value="2"/>
</dbReference>
<keyword evidence="5 11" id="KW-1133">Transmembrane helix</keyword>
<evidence type="ECO:0000313" key="15">
    <source>
        <dbReference type="Proteomes" id="UP001519921"/>
    </source>
</evidence>
<feature type="domain" description="HAMP" evidence="13">
    <location>
        <begin position="309"/>
        <end position="361"/>
    </location>
</feature>
<proteinExistence type="inferred from homology"/>
<evidence type="ECO:0000256" key="8">
    <source>
        <dbReference type="ARBA" id="ARBA00029447"/>
    </source>
</evidence>
<comment type="similarity">
    <text evidence="8">Belongs to the methyl-accepting chemotaxis (MCP) protein family.</text>
</comment>
<evidence type="ECO:0000256" key="2">
    <source>
        <dbReference type="ARBA" id="ARBA00022475"/>
    </source>
</evidence>
<evidence type="ECO:0000259" key="12">
    <source>
        <dbReference type="PROSITE" id="PS50111"/>
    </source>
</evidence>
<dbReference type="InterPro" id="IPR003660">
    <property type="entry name" value="HAMP_dom"/>
</dbReference>
<comment type="subcellular location">
    <subcellularLocation>
        <location evidence="1">Cell membrane</location>
        <topology evidence="1">Multi-pass membrane protein</topology>
    </subcellularLocation>
</comment>
<dbReference type="CDD" id="cd06225">
    <property type="entry name" value="HAMP"/>
    <property type="match status" value="1"/>
</dbReference>
<dbReference type="SMART" id="SM00304">
    <property type="entry name" value="HAMP"/>
    <property type="match status" value="1"/>
</dbReference>
<dbReference type="CDD" id="cd18773">
    <property type="entry name" value="PDC1_HK_sensor"/>
    <property type="match status" value="1"/>
</dbReference>
<dbReference type="SUPFAM" id="SSF103190">
    <property type="entry name" value="Sensory domain-like"/>
    <property type="match status" value="1"/>
</dbReference>
<dbReference type="InterPro" id="IPR029151">
    <property type="entry name" value="Sensor-like_sf"/>
</dbReference>
<feature type="transmembrane region" description="Helical" evidence="11">
    <location>
        <begin position="15"/>
        <end position="36"/>
    </location>
</feature>
<evidence type="ECO:0000256" key="6">
    <source>
        <dbReference type="ARBA" id="ARBA00023136"/>
    </source>
</evidence>
<keyword evidence="4 11" id="KW-0812">Transmembrane</keyword>
<evidence type="ECO:0000259" key="13">
    <source>
        <dbReference type="PROSITE" id="PS50885"/>
    </source>
</evidence>
<evidence type="ECO:0000256" key="5">
    <source>
        <dbReference type="ARBA" id="ARBA00022989"/>
    </source>
</evidence>
<dbReference type="Pfam" id="PF00015">
    <property type="entry name" value="MCPsignal"/>
    <property type="match status" value="1"/>
</dbReference>
<keyword evidence="6 11" id="KW-0472">Membrane</keyword>
<dbReference type="CDD" id="cd11386">
    <property type="entry name" value="MCP_signal"/>
    <property type="match status" value="1"/>
</dbReference>
<dbReference type="CDD" id="cd12912">
    <property type="entry name" value="PDC2_MCP_like"/>
    <property type="match status" value="1"/>
</dbReference>
<dbReference type="Pfam" id="PF02743">
    <property type="entry name" value="dCache_1"/>
    <property type="match status" value="1"/>
</dbReference>
<feature type="coiled-coil region" evidence="10">
    <location>
        <begin position="640"/>
        <end position="667"/>
    </location>
</feature>
<dbReference type="Gene3D" id="1.10.8.500">
    <property type="entry name" value="HAMP domain in histidine kinase"/>
    <property type="match status" value="1"/>
</dbReference>
<sequence>MSNEKKNFWGMRAKLISSLMSICLIPLIIVSLTTYFKSANIVRNNLEKTSQESLNQISIRLDNYFISIQNPINIISKDFNFRNIDKDINSEALVKEQLYELKNIDKDILGTYFGTESGKFINYPEQAMSSDYNHKVRPWYKLALEKKGTVVITDVYTDATTGKLVLTLAKTVENESGIVGVIGLDLSLDTLTESLSSITIGETGYIYIATKEGNMILHKNKDYINTDIITKQTYWDEAKNSGQGIVEYNFEGQDKLAVYKDNNVTGWKIFSSLNSTEITKDTNSIMMVMGLIMLAVTIISIIVAIIISKGILKNLNTLKEAFSRAAKGDLSVNVEIDSKDEFKEMGQYFNYMINNISNLVSNVKKSSNIALQTSSQLAAMSEETSASLGEASNAVNEIAQGGTRQAQNALNCVENMDDLSKRLNTVSNVTMELSNTSDSTKDLSTDGIEMVKTLIEKSMRTKEASIEVGKIVIDVNENMEKINKISETIASITEQTNLLSLNASIEAARAGEAGKGFAIVAEEIRKLADESSKSTEEIKKIIGEIKGKSNVAVNAIEETQYIVEEQETAVSKTEEIFDSITNQVIILIDKIQEIKEHTIDIGGRKDAVLTEIEEISSISEETASASEEVSAATQEITASMVEFTKSADELQNIVKDLETEIGKFKIKE</sequence>
<keyword evidence="15" id="KW-1185">Reference proteome</keyword>
<evidence type="ECO:0000256" key="10">
    <source>
        <dbReference type="SAM" id="Coils"/>
    </source>
</evidence>
<dbReference type="PROSITE" id="PS50111">
    <property type="entry name" value="CHEMOTAXIS_TRANSDUC_2"/>
    <property type="match status" value="1"/>
</dbReference>
<evidence type="ECO:0000256" key="7">
    <source>
        <dbReference type="ARBA" id="ARBA00023224"/>
    </source>
</evidence>
<organism evidence="14 15">
    <name type="scientific">Clostridium weizhouense</name>
    <dbReference type="NCBI Taxonomy" id="2859781"/>
    <lineage>
        <taxon>Bacteria</taxon>
        <taxon>Bacillati</taxon>
        <taxon>Bacillota</taxon>
        <taxon>Clostridia</taxon>
        <taxon>Eubacteriales</taxon>
        <taxon>Clostridiaceae</taxon>
        <taxon>Clostridium</taxon>
    </lineage>
</organism>
<dbReference type="Pfam" id="PF00672">
    <property type="entry name" value="HAMP"/>
    <property type="match status" value="1"/>
</dbReference>
<gene>
    <name evidence="14" type="ORF">KYD98_01050</name>
</gene>